<dbReference type="GO" id="GO:0005525">
    <property type="term" value="F:GTP binding"/>
    <property type="evidence" value="ECO:0007669"/>
    <property type="project" value="UniProtKB-UniRule"/>
</dbReference>
<accession>E1IED8</accession>
<comment type="similarity">
    <text evidence="1 9 10 11">Belongs to the TRAFAC class TrmE-Era-EngA-EngB-Septin-like GTPase superfamily. EngA (Der) GTPase family.</text>
</comment>
<feature type="binding site" evidence="9">
    <location>
        <begin position="191"/>
        <end position="194"/>
    </location>
    <ligand>
        <name>GTP</name>
        <dbReference type="ChEBI" id="CHEBI:37565"/>
        <label>1</label>
    </ligand>
</feature>
<reference evidence="13 14" key="1">
    <citation type="journal article" date="2011" name="J. Bacteriol.">
        <title>Draft genome sequence of the anoxygenic filamentous phototrophic bacterium Oscillochloris trichoides subsp. DG-6.</title>
        <authorList>
            <person name="Kuznetsov B.B."/>
            <person name="Ivanovsky R.N."/>
            <person name="Keppen O.I."/>
            <person name="Sukhacheva M.V."/>
            <person name="Bumazhkin B.K."/>
            <person name="Patutina E.O."/>
            <person name="Beletsky A.V."/>
            <person name="Mardanov A.V."/>
            <person name="Baslerov R.V."/>
            <person name="Panteleeva A.N."/>
            <person name="Kolganova T.V."/>
            <person name="Ravin N.V."/>
            <person name="Skryabin K.G."/>
        </authorList>
    </citation>
    <scope>NUCLEOTIDE SEQUENCE [LARGE SCALE GENOMIC DNA]</scope>
    <source>
        <strain evidence="13 14">DG-6</strain>
    </source>
</reference>
<dbReference type="Gene3D" id="3.30.300.20">
    <property type="match status" value="1"/>
</dbReference>
<protein>
    <recommendedName>
        <fullName evidence="2 9">GTPase Der</fullName>
    </recommendedName>
    <alternativeName>
        <fullName evidence="7 9">GTP-binding protein EngA</fullName>
    </alternativeName>
</protein>
<dbReference type="PANTHER" id="PTHR43834:SF6">
    <property type="entry name" value="GTPASE DER"/>
    <property type="match status" value="1"/>
</dbReference>
<evidence type="ECO:0000259" key="12">
    <source>
        <dbReference type="PROSITE" id="PS51712"/>
    </source>
</evidence>
<dbReference type="HAMAP" id="MF_00195">
    <property type="entry name" value="GTPase_Der"/>
    <property type="match status" value="1"/>
</dbReference>
<dbReference type="FunFam" id="3.30.300.20:FF:000004">
    <property type="entry name" value="GTPase Der"/>
    <property type="match status" value="1"/>
</dbReference>
<dbReference type="InterPro" id="IPR032859">
    <property type="entry name" value="KH_dom-like"/>
</dbReference>
<dbReference type="FunFam" id="3.40.50.300:FF:000040">
    <property type="entry name" value="GTPase Der"/>
    <property type="match status" value="1"/>
</dbReference>
<feature type="binding site" evidence="9">
    <location>
        <begin position="301"/>
        <end position="305"/>
    </location>
    <ligand>
        <name>GTP</name>
        <dbReference type="ChEBI" id="CHEBI:37565"/>
        <label>2</label>
    </ligand>
</feature>
<dbReference type="InterPro" id="IPR015946">
    <property type="entry name" value="KH_dom-like_a/b"/>
</dbReference>
<dbReference type="InterPro" id="IPR003593">
    <property type="entry name" value="AAA+_ATPase"/>
</dbReference>
<evidence type="ECO:0000256" key="5">
    <source>
        <dbReference type="ARBA" id="ARBA00022741"/>
    </source>
</evidence>
<evidence type="ECO:0000256" key="6">
    <source>
        <dbReference type="ARBA" id="ARBA00023134"/>
    </source>
</evidence>
<dbReference type="Pfam" id="PF14714">
    <property type="entry name" value="KH_dom-like"/>
    <property type="match status" value="1"/>
</dbReference>
<dbReference type="PRINTS" id="PR00326">
    <property type="entry name" value="GTP1OBG"/>
</dbReference>
<comment type="caution">
    <text evidence="13">The sequence shown here is derived from an EMBL/GenBank/DDBJ whole genome shotgun (WGS) entry which is preliminary data.</text>
</comment>
<dbReference type="EMBL" id="ADVR01000052">
    <property type="protein sequence ID" value="EFO80464.1"/>
    <property type="molecule type" value="Genomic_DNA"/>
</dbReference>
<name>E1IED8_9CHLR</name>
<dbReference type="CDD" id="cd01895">
    <property type="entry name" value="EngA2"/>
    <property type="match status" value="1"/>
</dbReference>
<keyword evidence="3 9" id="KW-0690">Ribosome biogenesis</keyword>
<dbReference type="HOGENOM" id="CLU_016077_6_2_0"/>
<dbReference type="CDD" id="cd01894">
    <property type="entry name" value="EngA1"/>
    <property type="match status" value="1"/>
</dbReference>
<evidence type="ECO:0000256" key="8">
    <source>
        <dbReference type="ARBA" id="ARBA00053470"/>
    </source>
</evidence>
<feature type="binding site" evidence="9">
    <location>
        <begin position="75"/>
        <end position="82"/>
    </location>
    <ligand>
        <name>GTP</name>
        <dbReference type="ChEBI" id="CHEBI:37565"/>
        <label>1</label>
    </ligand>
</feature>
<feature type="domain" description="EngA-type G" evidence="12">
    <location>
        <begin position="248"/>
        <end position="423"/>
    </location>
</feature>
<dbReference type="InterPro" id="IPR031166">
    <property type="entry name" value="G_ENGA"/>
</dbReference>
<dbReference type="PROSITE" id="PS51712">
    <property type="entry name" value="G_ENGA"/>
    <property type="match status" value="2"/>
</dbReference>
<dbReference type="GO" id="GO:0043022">
    <property type="term" value="F:ribosome binding"/>
    <property type="evidence" value="ECO:0007669"/>
    <property type="project" value="TreeGrafter"/>
</dbReference>
<dbReference type="eggNOG" id="COG1160">
    <property type="taxonomic scope" value="Bacteria"/>
</dbReference>
<dbReference type="InterPro" id="IPR006073">
    <property type="entry name" value="GTP-bd"/>
</dbReference>
<gene>
    <name evidence="9" type="primary">der</name>
    <name evidence="13" type="ORF">OSCT_1689</name>
</gene>
<dbReference type="AlphaFoldDB" id="E1IED8"/>
<dbReference type="SMART" id="SM00382">
    <property type="entry name" value="AAA"/>
    <property type="match status" value="2"/>
</dbReference>
<organism evidence="13 14">
    <name type="scientific">Oscillochloris trichoides DG-6</name>
    <dbReference type="NCBI Taxonomy" id="765420"/>
    <lineage>
        <taxon>Bacteria</taxon>
        <taxon>Bacillati</taxon>
        <taxon>Chloroflexota</taxon>
        <taxon>Chloroflexia</taxon>
        <taxon>Chloroflexales</taxon>
        <taxon>Chloroflexineae</taxon>
        <taxon>Oscillochloridaceae</taxon>
        <taxon>Oscillochloris</taxon>
    </lineage>
</organism>
<proteinExistence type="inferred from homology"/>
<dbReference type="Pfam" id="PF01926">
    <property type="entry name" value="MMR_HSR1"/>
    <property type="match status" value="2"/>
</dbReference>
<keyword evidence="14" id="KW-1185">Reference proteome</keyword>
<keyword evidence="4 11" id="KW-0677">Repeat</keyword>
<dbReference type="PANTHER" id="PTHR43834">
    <property type="entry name" value="GTPASE DER"/>
    <property type="match status" value="1"/>
</dbReference>
<comment type="subunit">
    <text evidence="9">Associates with the 50S ribosomal subunit.</text>
</comment>
<evidence type="ECO:0000256" key="1">
    <source>
        <dbReference type="ARBA" id="ARBA00008279"/>
    </source>
</evidence>
<evidence type="ECO:0000256" key="11">
    <source>
        <dbReference type="RuleBase" id="RU004481"/>
    </source>
</evidence>
<feature type="binding site" evidence="9">
    <location>
        <begin position="254"/>
        <end position="261"/>
    </location>
    <ligand>
        <name>GTP</name>
        <dbReference type="ChEBI" id="CHEBI:37565"/>
        <label>2</label>
    </ligand>
</feature>
<evidence type="ECO:0000256" key="4">
    <source>
        <dbReference type="ARBA" id="ARBA00022737"/>
    </source>
</evidence>
<dbReference type="InterPro" id="IPR027417">
    <property type="entry name" value="P-loop_NTPase"/>
</dbReference>
<dbReference type="PIRSF" id="PIRSF006485">
    <property type="entry name" value="GTP-binding_EngA"/>
    <property type="match status" value="1"/>
</dbReference>
<evidence type="ECO:0000256" key="3">
    <source>
        <dbReference type="ARBA" id="ARBA00022517"/>
    </source>
</evidence>
<dbReference type="NCBIfam" id="TIGR03594">
    <property type="entry name" value="GTPase_EngA"/>
    <property type="match status" value="1"/>
</dbReference>
<evidence type="ECO:0000256" key="9">
    <source>
        <dbReference type="HAMAP-Rule" id="MF_00195"/>
    </source>
</evidence>
<keyword evidence="6 9" id="KW-0342">GTP-binding</keyword>
<sequence length="525" mass="58357">MGLRPKPAFFCAFGGFAVKSTEKKFFGGGCATRPPPTGSSISPTFGIMAQSIHGDPLDGSPERTVMTKPIVALVGRPNVGKSTFFNRLIGERRAIVEDMPGTTRDRIYGDTFWNGRDFTVVDTAGLLFGGDDPNLPVAEMSRRTREQANLAIEEADAVIFMVDGREGMTAADNEVADVLRGTSKPVVLAVNKCDSVERNLDAVEFYALNLGEPIPMSAFHSLGTGDVLDRLVEAFPPYQAPDDTERHLHIAIVGRPNVGKSSLLNKLLGQERSVVSAIPGTTRDSIDTEITFHGERVTLIDTAGIRRSGRIEQGIEKYSVMRTLRAIERCDVALLLIDAEEGITAQDTHIAGMVLDAKKGIAILVNKWDVIEKDNETFQEYEDQVRQAFKFIDYAPVLFISALSGQRVSRVIQLAQEIYDQRQKRVPTGELNNFLRQAVLDQPPMAVRKGAHLRLYYAVQPQIEPPVFLFFANDGDLVHWSYGRYLENRLRDRYGFGGTPIVIVFRSREEKAEPAKRGRRRKQED</sequence>
<evidence type="ECO:0000256" key="10">
    <source>
        <dbReference type="PROSITE-ProRule" id="PRU01049"/>
    </source>
</evidence>
<dbReference type="InterPro" id="IPR016484">
    <property type="entry name" value="GTPase_Der"/>
</dbReference>
<evidence type="ECO:0000313" key="14">
    <source>
        <dbReference type="Proteomes" id="UP000054010"/>
    </source>
</evidence>
<feature type="domain" description="EngA-type G" evidence="12">
    <location>
        <begin position="69"/>
        <end position="239"/>
    </location>
</feature>
<dbReference type="InterPro" id="IPR005225">
    <property type="entry name" value="Small_GTP-bd"/>
</dbReference>
<evidence type="ECO:0000256" key="7">
    <source>
        <dbReference type="ARBA" id="ARBA00032345"/>
    </source>
</evidence>
<dbReference type="GO" id="GO:0042254">
    <property type="term" value="P:ribosome biogenesis"/>
    <property type="evidence" value="ECO:0007669"/>
    <property type="project" value="UniProtKB-KW"/>
</dbReference>
<dbReference type="Proteomes" id="UP000054010">
    <property type="component" value="Unassembled WGS sequence"/>
</dbReference>
<comment type="function">
    <text evidence="8 9 11">GTPase that plays an essential role in the late steps of ribosome biogenesis.</text>
</comment>
<keyword evidence="5 9" id="KW-0547">Nucleotide-binding</keyword>
<feature type="binding site" evidence="9">
    <location>
        <begin position="366"/>
        <end position="369"/>
    </location>
    <ligand>
        <name>GTP</name>
        <dbReference type="ChEBI" id="CHEBI:37565"/>
        <label>2</label>
    </ligand>
</feature>
<dbReference type="FunFam" id="3.40.50.300:FF:000057">
    <property type="entry name" value="GTPase Der"/>
    <property type="match status" value="1"/>
</dbReference>
<evidence type="ECO:0000313" key="13">
    <source>
        <dbReference type="EMBL" id="EFO80464.1"/>
    </source>
</evidence>
<dbReference type="SUPFAM" id="SSF52540">
    <property type="entry name" value="P-loop containing nucleoside triphosphate hydrolases"/>
    <property type="match status" value="2"/>
</dbReference>
<dbReference type="NCBIfam" id="TIGR00231">
    <property type="entry name" value="small_GTP"/>
    <property type="match status" value="2"/>
</dbReference>
<evidence type="ECO:0000256" key="2">
    <source>
        <dbReference type="ARBA" id="ARBA00020953"/>
    </source>
</evidence>
<dbReference type="Gene3D" id="3.40.50.300">
    <property type="entry name" value="P-loop containing nucleotide triphosphate hydrolases"/>
    <property type="match status" value="2"/>
</dbReference>
<feature type="binding site" evidence="9">
    <location>
        <begin position="122"/>
        <end position="126"/>
    </location>
    <ligand>
        <name>GTP</name>
        <dbReference type="ChEBI" id="CHEBI:37565"/>
        <label>1</label>
    </ligand>
</feature>
<dbReference type="STRING" id="765420.OSCT_1689"/>